<dbReference type="CDD" id="cd16326">
    <property type="entry name" value="LolB"/>
    <property type="match status" value="1"/>
</dbReference>
<comment type="similarity">
    <text evidence="2 13">Belongs to the LolB family.</text>
</comment>
<keyword evidence="12 15" id="KW-0449">Lipoprotein</keyword>
<feature type="chain" id="PRO_5017476520" description="Outer-membrane lipoprotein LolB" evidence="14">
    <location>
        <begin position="26"/>
        <end position="202"/>
    </location>
</feature>
<dbReference type="RefSeq" id="WP_121853287.1">
    <property type="nucleotide sequence ID" value="NZ_CP037952.1"/>
</dbReference>
<dbReference type="Proteomes" id="UP000273022">
    <property type="component" value="Unassembled WGS sequence"/>
</dbReference>
<comment type="caution">
    <text evidence="15">The sequence shown here is derived from an EMBL/GenBank/DDBJ whole genome shotgun (WGS) entry which is preliminary data.</text>
</comment>
<dbReference type="EMBL" id="QYYH01000045">
    <property type="protein sequence ID" value="RJY16885.1"/>
    <property type="molecule type" value="Genomic_DNA"/>
</dbReference>
<evidence type="ECO:0000256" key="3">
    <source>
        <dbReference type="ARBA" id="ARBA00011245"/>
    </source>
</evidence>
<feature type="signal peptide" evidence="14">
    <location>
        <begin position="1"/>
        <end position="25"/>
    </location>
</feature>
<evidence type="ECO:0000256" key="14">
    <source>
        <dbReference type="SAM" id="SignalP"/>
    </source>
</evidence>
<evidence type="ECO:0000313" key="16">
    <source>
        <dbReference type="Proteomes" id="UP000273022"/>
    </source>
</evidence>
<dbReference type="GO" id="GO:0044874">
    <property type="term" value="P:lipoprotein localization to outer membrane"/>
    <property type="evidence" value="ECO:0007669"/>
    <property type="project" value="UniProtKB-UniRule"/>
</dbReference>
<evidence type="ECO:0000256" key="8">
    <source>
        <dbReference type="ARBA" id="ARBA00023136"/>
    </source>
</evidence>
<evidence type="ECO:0000256" key="13">
    <source>
        <dbReference type="HAMAP-Rule" id="MF_00233"/>
    </source>
</evidence>
<dbReference type="InterPro" id="IPR004565">
    <property type="entry name" value="OM_lipoprot_LolB"/>
</dbReference>
<dbReference type="GO" id="GO:0015031">
    <property type="term" value="P:protein transport"/>
    <property type="evidence" value="ECO:0007669"/>
    <property type="project" value="UniProtKB-KW"/>
</dbReference>
<name>A0A3A6TVA7_9GAMM</name>
<evidence type="ECO:0000256" key="6">
    <source>
        <dbReference type="ARBA" id="ARBA00022729"/>
    </source>
</evidence>
<reference evidence="15 16" key="1">
    <citation type="submission" date="2018-09" db="EMBL/GenBank/DDBJ databases">
        <title>Phylogeny of the Shewanellaceae, and recommendation for two new genera, Pseudoshewanella and Parashewanella.</title>
        <authorList>
            <person name="Wang G."/>
        </authorList>
    </citation>
    <scope>NUCLEOTIDE SEQUENCE [LARGE SCALE GENOMIC DNA]</scope>
    <source>
        <strain evidence="15 16">KCTC 22492</strain>
    </source>
</reference>
<evidence type="ECO:0000313" key="15">
    <source>
        <dbReference type="EMBL" id="RJY16885.1"/>
    </source>
</evidence>
<evidence type="ECO:0000256" key="5">
    <source>
        <dbReference type="ARBA" id="ARBA00022448"/>
    </source>
</evidence>
<keyword evidence="9" id="KW-0564">Palmitate</keyword>
<dbReference type="SUPFAM" id="SSF89392">
    <property type="entry name" value="Prokaryotic lipoproteins and lipoprotein localization factors"/>
    <property type="match status" value="1"/>
</dbReference>
<keyword evidence="11 13" id="KW-0998">Cell outer membrane</keyword>
<proteinExistence type="inferred from homology"/>
<accession>A0A3A6TVA7</accession>
<evidence type="ECO:0000256" key="10">
    <source>
        <dbReference type="ARBA" id="ARBA00023186"/>
    </source>
</evidence>
<comment type="subunit">
    <text evidence="3 13">Monomer.</text>
</comment>
<evidence type="ECO:0000256" key="1">
    <source>
        <dbReference type="ARBA" id="ARBA00004459"/>
    </source>
</evidence>
<keyword evidence="10 13" id="KW-0143">Chaperone</keyword>
<protein>
    <recommendedName>
        <fullName evidence="4 13">Outer-membrane lipoprotein LolB</fullName>
    </recommendedName>
</protein>
<organism evidence="15 16">
    <name type="scientific">Parashewanella spongiae</name>
    <dbReference type="NCBI Taxonomy" id="342950"/>
    <lineage>
        <taxon>Bacteria</taxon>
        <taxon>Pseudomonadati</taxon>
        <taxon>Pseudomonadota</taxon>
        <taxon>Gammaproteobacteria</taxon>
        <taxon>Alteromonadales</taxon>
        <taxon>Shewanellaceae</taxon>
        <taxon>Parashewanella</taxon>
    </lineage>
</organism>
<keyword evidence="8 13" id="KW-0472">Membrane</keyword>
<keyword evidence="5 13" id="KW-0813">Transport</keyword>
<dbReference type="NCBIfam" id="TIGR00548">
    <property type="entry name" value="lolB"/>
    <property type="match status" value="1"/>
</dbReference>
<keyword evidence="6 14" id="KW-0732">Signal</keyword>
<dbReference type="InterPro" id="IPR029046">
    <property type="entry name" value="LolA/LolB/LppX"/>
</dbReference>
<dbReference type="HAMAP" id="MF_00233">
    <property type="entry name" value="LolB"/>
    <property type="match status" value="1"/>
</dbReference>
<evidence type="ECO:0000256" key="4">
    <source>
        <dbReference type="ARBA" id="ARBA00016202"/>
    </source>
</evidence>
<dbReference type="Gene3D" id="2.50.20.10">
    <property type="entry name" value="Lipoprotein localisation LolA/LolB/LppX"/>
    <property type="match status" value="1"/>
</dbReference>
<evidence type="ECO:0000256" key="2">
    <source>
        <dbReference type="ARBA" id="ARBA00009696"/>
    </source>
</evidence>
<dbReference type="GO" id="GO:0009279">
    <property type="term" value="C:cell outer membrane"/>
    <property type="evidence" value="ECO:0007669"/>
    <property type="project" value="UniProtKB-SubCell"/>
</dbReference>
<comment type="subcellular location">
    <subcellularLocation>
        <location evidence="1">Cell outer membrane</location>
        <topology evidence="1">Lipid-anchor</topology>
    </subcellularLocation>
</comment>
<gene>
    <name evidence="13 15" type="primary">lolB</name>
    <name evidence="15" type="ORF">D5R81_08820</name>
</gene>
<evidence type="ECO:0000256" key="7">
    <source>
        <dbReference type="ARBA" id="ARBA00022927"/>
    </source>
</evidence>
<evidence type="ECO:0000256" key="12">
    <source>
        <dbReference type="ARBA" id="ARBA00023288"/>
    </source>
</evidence>
<keyword evidence="7 13" id="KW-0653">Protein transport</keyword>
<evidence type="ECO:0000256" key="9">
    <source>
        <dbReference type="ARBA" id="ARBA00023139"/>
    </source>
</evidence>
<sequence>MKISYHQLKYVLVAFSILAINACSSLPKTDLTAISVKQASQAQAWEMKGKLAVRTPQDKFSTNLYWLHTPQQDQLTLTTMLGTTVLSLTSTATGAKLDVDGKTYHDSNPEILLQRVAGWRFPIKRLPLWVTGQTSAEDIVLQQYNDGSPKHVSTEYNQTLWALWYLSWQQQSGAKLPKQLKVEQSELKLKIQINHWQALAEK</sequence>
<dbReference type="Pfam" id="PF03550">
    <property type="entry name" value="LolB"/>
    <property type="match status" value="1"/>
</dbReference>
<comment type="function">
    <text evidence="13">Plays a critical role in the incorporation of lipoproteins in the outer membrane after they are released by the LolA protein.</text>
</comment>
<keyword evidence="16" id="KW-1185">Reference proteome</keyword>
<evidence type="ECO:0000256" key="11">
    <source>
        <dbReference type="ARBA" id="ARBA00023237"/>
    </source>
</evidence>
<dbReference type="OrthoDB" id="9797618at2"/>
<dbReference type="AlphaFoldDB" id="A0A3A6TVA7"/>